<feature type="compositionally biased region" description="Low complexity" evidence="7">
    <location>
        <begin position="1250"/>
        <end position="1268"/>
    </location>
</feature>
<feature type="region of interest" description="Disordered" evidence="7">
    <location>
        <begin position="1668"/>
        <end position="1730"/>
    </location>
</feature>
<dbReference type="Pfam" id="PF00027">
    <property type="entry name" value="cNMP_binding"/>
    <property type="match status" value="1"/>
</dbReference>
<dbReference type="Gene3D" id="1.10.287.70">
    <property type="match status" value="1"/>
</dbReference>
<feature type="region of interest" description="Disordered" evidence="7">
    <location>
        <begin position="920"/>
        <end position="981"/>
    </location>
</feature>
<dbReference type="PANTHER" id="PTHR10217">
    <property type="entry name" value="VOLTAGE AND LIGAND GATED POTASSIUM CHANNEL"/>
    <property type="match status" value="1"/>
</dbReference>
<feature type="compositionally biased region" description="Gly residues" evidence="7">
    <location>
        <begin position="59"/>
        <end position="77"/>
    </location>
</feature>
<feature type="compositionally biased region" description="Pro residues" evidence="7">
    <location>
        <begin position="1168"/>
        <end position="1178"/>
    </location>
</feature>
<feature type="region of interest" description="Disordered" evidence="7">
    <location>
        <begin position="1017"/>
        <end position="1048"/>
    </location>
</feature>
<feature type="compositionally biased region" description="Gly residues" evidence="7">
    <location>
        <begin position="1675"/>
        <end position="1684"/>
    </location>
</feature>
<keyword evidence="6 8" id="KW-0472">Membrane</keyword>
<dbReference type="SMART" id="SM00100">
    <property type="entry name" value="cNMP"/>
    <property type="match status" value="1"/>
</dbReference>
<evidence type="ECO:0000256" key="2">
    <source>
        <dbReference type="ARBA" id="ARBA00022448"/>
    </source>
</evidence>
<feature type="region of interest" description="Disordered" evidence="7">
    <location>
        <begin position="243"/>
        <end position="273"/>
    </location>
</feature>
<name>A0A150GER7_GONPE</name>
<evidence type="ECO:0000256" key="4">
    <source>
        <dbReference type="ARBA" id="ARBA00022989"/>
    </source>
</evidence>
<keyword evidence="5" id="KW-0406">Ion transport</keyword>
<dbReference type="GO" id="GO:0042391">
    <property type="term" value="P:regulation of membrane potential"/>
    <property type="evidence" value="ECO:0007669"/>
    <property type="project" value="TreeGrafter"/>
</dbReference>
<dbReference type="Pfam" id="PF00520">
    <property type="entry name" value="Ion_trans"/>
    <property type="match status" value="1"/>
</dbReference>
<feature type="transmembrane region" description="Helical" evidence="8">
    <location>
        <begin position="659"/>
        <end position="684"/>
    </location>
</feature>
<dbReference type="Gene3D" id="2.60.120.10">
    <property type="entry name" value="Jelly Rolls"/>
    <property type="match status" value="1"/>
</dbReference>
<reference evidence="11" key="1">
    <citation type="journal article" date="2016" name="Nat. Commun.">
        <title>The Gonium pectorale genome demonstrates co-option of cell cycle regulation during the evolution of multicellularity.</title>
        <authorList>
            <person name="Hanschen E.R."/>
            <person name="Marriage T.N."/>
            <person name="Ferris P.J."/>
            <person name="Hamaji T."/>
            <person name="Toyoda A."/>
            <person name="Fujiyama A."/>
            <person name="Neme R."/>
            <person name="Noguchi H."/>
            <person name="Minakuchi Y."/>
            <person name="Suzuki M."/>
            <person name="Kawai-Toyooka H."/>
            <person name="Smith D.R."/>
            <person name="Sparks H."/>
            <person name="Anderson J."/>
            <person name="Bakaric R."/>
            <person name="Luria V."/>
            <person name="Karger A."/>
            <person name="Kirschner M.W."/>
            <person name="Durand P.M."/>
            <person name="Michod R.E."/>
            <person name="Nozaki H."/>
            <person name="Olson B.J."/>
        </authorList>
    </citation>
    <scope>NUCLEOTIDE SEQUENCE [LARGE SCALE GENOMIC DNA]</scope>
    <source>
        <strain evidence="11">NIES-2863</strain>
    </source>
</reference>
<feature type="transmembrane region" description="Helical" evidence="8">
    <location>
        <begin position="627"/>
        <end position="647"/>
    </location>
</feature>
<evidence type="ECO:0000256" key="1">
    <source>
        <dbReference type="ARBA" id="ARBA00004141"/>
    </source>
</evidence>
<feature type="compositionally biased region" description="Low complexity" evidence="7">
    <location>
        <begin position="923"/>
        <end position="944"/>
    </location>
</feature>
<feature type="region of interest" description="Disordered" evidence="7">
    <location>
        <begin position="1148"/>
        <end position="1197"/>
    </location>
</feature>
<dbReference type="InterPro" id="IPR005821">
    <property type="entry name" value="Ion_trans_dom"/>
</dbReference>
<dbReference type="PROSITE" id="PS50042">
    <property type="entry name" value="CNMP_BINDING_3"/>
    <property type="match status" value="1"/>
</dbReference>
<comment type="caution">
    <text evidence="10">The sequence shown here is derived from an EMBL/GenBank/DDBJ whole genome shotgun (WGS) entry which is preliminary data.</text>
</comment>
<evidence type="ECO:0000256" key="6">
    <source>
        <dbReference type="ARBA" id="ARBA00023136"/>
    </source>
</evidence>
<dbReference type="SUPFAM" id="SSF81324">
    <property type="entry name" value="Voltage-gated potassium channels"/>
    <property type="match status" value="1"/>
</dbReference>
<feature type="region of interest" description="Disordered" evidence="7">
    <location>
        <begin position="1540"/>
        <end position="1603"/>
    </location>
</feature>
<dbReference type="SUPFAM" id="SSF51206">
    <property type="entry name" value="cAMP-binding domain-like"/>
    <property type="match status" value="1"/>
</dbReference>
<feature type="compositionally biased region" description="Polar residues" evidence="7">
    <location>
        <begin position="1304"/>
        <end position="1314"/>
    </location>
</feature>
<feature type="region of interest" description="Disordered" evidence="7">
    <location>
        <begin position="54"/>
        <end position="103"/>
    </location>
</feature>
<feature type="compositionally biased region" description="Low complexity" evidence="7">
    <location>
        <begin position="368"/>
        <end position="393"/>
    </location>
</feature>
<feature type="compositionally biased region" description="Low complexity" evidence="7">
    <location>
        <begin position="1696"/>
        <end position="1706"/>
    </location>
</feature>
<feature type="domain" description="Cyclic nucleotide-binding" evidence="9">
    <location>
        <begin position="763"/>
        <end position="856"/>
    </location>
</feature>
<organism evidence="10 11">
    <name type="scientific">Gonium pectorale</name>
    <name type="common">Green alga</name>
    <dbReference type="NCBI Taxonomy" id="33097"/>
    <lineage>
        <taxon>Eukaryota</taxon>
        <taxon>Viridiplantae</taxon>
        <taxon>Chlorophyta</taxon>
        <taxon>core chlorophytes</taxon>
        <taxon>Chlorophyceae</taxon>
        <taxon>CS clade</taxon>
        <taxon>Chlamydomonadales</taxon>
        <taxon>Volvocaceae</taxon>
        <taxon>Gonium</taxon>
    </lineage>
</organism>
<feature type="region of interest" description="Disordered" evidence="7">
    <location>
        <begin position="1347"/>
        <end position="1416"/>
    </location>
</feature>
<dbReference type="GO" id="GO:0005249">
    <property type="term" value="F:voltage-gated potassium channel activity"/>
    <property type="evidence" value="ECO:0007669"/>
    <property type="project" value="TreeGrafter"/>
</dbReference>
<keyword evidence="2" id="KW-0813">Transport</keyword>
<feature type="transmembrane region" description="Helical" evidence="8">
    <location>
        <begin position="583"/>
        <end position="607"/>
    </location>
</feature>
<dbReference type="InterPro" id="IPR018490">
    <property type="entry name" value="cNMP-bd_dom_sf"/>
</dbReference>
<dbReference type="Gene3D" id="1.10.287.630">
    <property type="entry name" value="Helix hairpin bin"/>
    <property type="match status" value="1"/>
</dbReference>
<dbReference type="PANTHER" id="PTHR10217:SF435">
    <property type="entry name" value="POTASSIUM VOLTAGE-GATED CHANNEL PROTEIN EAG"/>
    <property type="match status" value="1"/>
</dbReference>
<evidence type="ECO:0000256" key="5">
    <source>
        <dbReference type="ARBA" id="ARBA00023065"/>
    </source>
</evidence>
<feature type="compositionally biased region" description="Low complexity" evidence="7">
    <location>
        <begin position="1588"/>
        <end position="1602"/>
    </location>
</feature>
<evidence type="ECO:0000313" key="10">
    <source>
        <dbReference type="EMBL" id="KXZ48351.1"/>
    </source>
</evidence>
<feature type="compositionally biased region" description="Gly residues" evidence="7">
    <location>
        <begin position="1707"/>
        <end position="1717"/>
    </location>
</feature>
<feature type="region of interest" description="Disordered" evidence="7">
    <location>
        <begin position="1222"/>
        <end position="1317"/>
    </location>
</feature>
<gene>
    <name evidence="10" type="ORF">GPECTOR_28g758</name>
</gene>
<evidence type="ECO:0000256" key="8">
    <source>
        <dbReference type="SAM" id="Phobius"/>
    </source>
</evidence>
<evidence type="ECO:0000313" key="11">
    <source>
        <dbReference type="Proteomes" id="UP000075714"/>
    </source>
</evidence>
<feature type="compositionally biased region" description="Gly residues" evidence="7">
    <location>
        <begin position="1363"/>
        <end position="1380"/>
    </location>
</feature>
<evidence type="ECO:0000256" key="3">
    <source>
        <dbReference type="ARBA" id="ARBA00022692"/>
    </source>
</evidence>
<dbReference type="CDD" id="cd00038">
    <property type="entry name" value="CAP_ED"/>
    <property type="match status" value="1"/>
</dbReference>
<dbReference type="Proteomes" id="UP000075714">
    <property type="component" value="Unassembled WGS sequence"/>
</dbReference>
<dbReference type="GO" id="GO:0005886">
    <property type="term" value="C:plasma membrane"/>
    <property type="evidence" value="ECO:0007669"/>
    <property type="project" value="TreeGrafter"/>
</dbReference>
<dbReference type="InterPro" id="IPR014710">
    <property type="entry name" value="RmlC-like_jellyroll"/>
</dbReference>
<feature type="compositionally biased region" description="Gly residues" evidence="7">
    <location>
        <begin position="1234"/>
        <end position="1249"/>
    </location>
</feature>
<comment type="subcellular location">
    <subcellularLocation>
        <location evidence="1">Membrane</location>
        <topology evidence="1">Multi-pass membrane protein</topology>
    </subcellularLocation>
</comment>
<dbReference type="EMBL" id="LSYV01000029">
    <property type="protein sequence ID" value="KXZ48351.1"/>
    <property type="molecule type" value="Genomic_DNA"/>
</dbReference>
<dbReference type="OrthoDB" id="426293at2759"/>
<feature type="compositionally biased region" description="Basic and acidic residues" evidence="7">
    <location>
        <begin position="78"/>
        <end position="87"/>
    </location>
</feature>
<keyword evidence="4 8" id="KW-1133">Transmembrane helix</keyword>
<feature type="compositionally biased region" description="Low complexity" evidence="7">
    <location>
        <begin position="1179"/>
        <end position="1197"/>
    </location>
</feature>
<keyword evidence="3 8" id="KW-0812">Transmembrane</keyword>
<feature type="region of interest" description="Disordered" evidence="7">
    <location>
        <begin position="360"/>
        <end position="393"/>
    </location>
</feature>
<protein>
    <recommendedName>
        <fullName evidence="9">Cyclic nucleotide-binding domain-containing protein</fullName>
    </recommendedName>
</protein>
<evidence type="ECO:0000256" key="7">
    <source>
        <dbReference type="SAM" id="MobiDB-lite"/>
    </source>
</evidence>
<feature type="transmembrane region" description="Helical" evidence="8">
    <location>
        <begin position="451"/>
        <end position="470"/>
    </location>
</feature>
<accession>A0A150GER7</accession>
<dbReference type="InterPro" id="IPR000595">
    <property type="entry name" value="cNMP-bd_dom"/>
</dbReference>
<evidence type="ECO:0000259" key="9">
    <source>
        <dbReference type="PROSITE" id="PS50042"/>
    </source>
</evidence>
<dbReference type="InterPro" id="IPR050818">
    <property type="entry name" value="KCNH_animal-type"/>
</dbReference>
<proteinExistence type="predicted"/>
<keyword evidence="11" id="KW-1185">Reference proteome</keyword>
<feature type="compositionally biased region" description="Basic and acidic residues" evidence="7">
    <location>
        <begin position="965"/>
        <end position="979"/>
    </location>
</feature>
<sequence length="1774" mass="179748">MRRASWVEAPIASADARPSGFGLPRTPLRVLSMGHGRGLSPTQQHRLEQLVAGASNASGKGGGGGDDGDGGDGGGGGHGRDGPDWAERLTPGSPDPFGQVPGTVARTSRATAGVGHTISLRRRALGAGVARLPVSVSTDDRAVVAAATTAAAPQRASSLRWSAETAGLGLDGDGAAVAAAAAPSAARPALRKAASAAASSLTPAAAAVVSILWPAEGGASAAGAGAGRAQSITLAALRASAAPSSPSPLLRRRSGLSPAQATSPGPGAAASVGAVAGGQSAAGVAPSPWTLAELLPRPNLLGADGSASASARHKARRTEVEWWLMSSWGSRGAGSEGSGGGGGGSSLRRRWWSWRYSGGGGGGGGGASDSSRTRGGSWLGGSRRSPGATAAAGVSTSAAEAAATAKGAAAALHGKLEEHVPWQALVFDVWSAVDRVLPLFLPSRARSSWDVLMLAALLYVAALVPLQAGFSRLHAAAGPGLDTADKAVLALFWLDIGVQFRTAFISETGELVRNTRAIAAHYCRTWLPLDLVSSLPWAEMMQALLLAASDRHGSALVALLRVLRLLKLLRLLRLLDRSRYANVLGLGRLFGLTILVAHWTACVWHGMTEWLSGWPWLFDELHKSGDVDLLAEYSSALYLSFVLVVGSDNLPAQNNLERAFMIAMLITGAVLYALIISNMAVLAANLNSLASRYRTKSAQATDALRYLGAPPELRDRVAEYFDFLALNQHPGPDADSFLSELPRGLVEDIKWSLYCGHLAALPLFAGCDEPFMAALQARLSLAAFTPGEVIFREGEAGQHMYVVRTGTVLVRSGRGELRRLVRPGEAFGQLGLLPDLAARRRFCTAVAGSACDVVTLAGRDLAAVCRDHPESGAVVQERLMQQLEDRLHGTQWTWFIEKVLVPYQLHGDVYERHARQDAWRSPAVSRAASRTLSRSGTSTGVDAAVPPPPVGAFRPLRSMSSVTFKEPDRGDDTRGRAADAADPAAATAAAAVAAAPGDATAAAAAVGKDGVLELRSSERATPAEAPRPVGNGFGGGSETSWSPRADAAAATCSSAGQAAIPGLVPHSDVEAQHTTLTLTPASAPATTGQLDDAILAFSLPESAGGGGAAAADPLAKDRHTEELLRLETATSGNSAGQHGRLSLELAIQPGSPVGRSPMPSDSQLPSPALSPPAVPPAASPSRAAADGERALQASSSLSGSRRLLRNLSELVGSLTEYLPGGQRLLARTRTPSRGRGGGGGDGGDGGSARGGTMAAAAASAADSAAVAGPRRTSGDRLPGAGAANGPLKDGGPALPSNGAADSVQAASPSGTTQYRRLPRRGRSWLSAGWLTLLEEASQAEGRNGIPSLVLRRTRSQRLSTSGAAGGCGGPRRHGGAGGGRNSRDVTDPSGGVEPLSDGSRRSSGEGIPRQQQQQYPWRAAAAEAMLSQQGSRELLIALADAVVRREGRSVPAVADLVDKAEAAGREAAREQAEAAVGGLLGGVAKSVQSVETTAASLDDLVGAAIRRIAAIERHLAAQDDGGVLAGVGGGRLLRHLSHERAPSAARLASSGDDGGSGGDTDDEGAAQTGQEGSVHGRNAFGGGGAGDGASTAGSTGRAAATGYSPVASYTARRRSLDAVGFKAMQQEWNNGAASPGGGAAVGMSPAAAAAAAAAVFGLGAAAEAGDAAASMTAPGPGGGGGAGGSSLARERRRSRASQGGAQLEAAAGGGGAAGADGVGSDVGTPQGPRSRRASYFMMQAGELDMPANVEPLVPTAGMHVACNTVLIANNKNRA</sequence>